<dbReference type="OrthoDB" id="7171777at2"/>
<dbReference type="PANTHER" id="PTHR36435">
    <property type="entry name" value="SLR1288 PROTEIN"/>
    <property type="match status" value="1"/>
</dbReference>
<evidence type="ECO:0000256" key="1">
    <source>
        <dbReference type="SAM" id="Phobius"/>
    </source>
</evidence>
<gene>
    <name evidence="3" type="ORF">ATI53_10197</name>
</gene>
<feature type="transmembrane region" description="Helical" evidence="1">
    <location>
        <begin position="177"/>
        <end position="198"/>
    </location>
</feature>
<keyword evidence="1" id="KW-0472">Membrane</keyword>
<comment type="caution">
    <text evidence="3">The sequence shown here is derived from an EMBL/GenBank/DDBJ whole genome shotgun (WGS) entry which is preliminary data.</text>
</comment>
<accession>A0A327Y6F2</accession>
<name>A0A327Y6F2_9RHOB</name>
<dbReference type="Proteomes" id="UP000249165">
    <property type="component" value="Unassembled WGS sequence"/>
</dbReference>
<dbReference type="InterPro" id="IPR052710">
    <property type="entry name" value="CAAX_protease"/>
</dbReference>
<dbReference type="GO" id="GO:0004175">
    <property type="term" value="F:endopeptidase activity"/>
    <property type="evidence" value="ECO:0007669"/>
    <property type="project" value="UniProtKB-ARBA"/>
</dbReference>
<keyword evidence="1" id="KW-0812">Transmembrane</keyword>
<organism evidence="3 4">
    <name type="scientific">Salipiger aestuarii</name>
    <dbReference type="NCBI Taxonomy" id="568098"/>
    <lineage>
        <taxon>Bacteria</taxon>
        <taxon>Pseudomonadati</taxon>
        <taxon>Pseudomonadota</taxon>
        <taxon>Alphaproteobacteria</taxon>
        <taxon>Rhodobacterales</taxon>
        <taxon>Roseobacteraceae</taxon>
        <taxon>Salipiger</taxon>
    </lineage>
</organism>
<evidence type="ECO:0000259" key="2">
    <source>
        <dbReference type="Pfam" id="PF02517"/>
    </source>
</evidence>
<feature type="transmembrane region" description="Helical" evidence="1">
    <location>
        <begin position="204"/>
        <end position="224"/>
    </location>
</feature>
<feature type="transmembrane region" description="Helical" evidence="1">
    <location>
        <begin position="236"/>
        <end position="261"/>
    </location>
</feature>
<dbReference type="GO" id="GO:0080120">
    <property type="term" value="P:CAAX-box protein maturation"/>
    <property type="evidence" value="ECO:0007669"/>
    <property type="project" value="UniProtKB-ARBA"/>
</dbReference>
<dbReference type="Pfam" id="PF02517">
    <property type="entry name" value="Rce1-like"/>
    <property type="match status" value="1"/>
</dbReference>
<feature type="transmembrane region" description="Helical" evidence="1">
    <location>
        <begin position="66"/>
        <end position="86"/>
    </location>
</feature>
<dbReference type="RefSeq" id="WP_111550439.1">
    <property type="nucleotide sequence ID" value="NZ_LIGK01000015.1"/>
</dbReference>
<keyword evidence="1" id="KW-1133">Transmembrane helix</keyword>
<dbReference type="AlphaFoldDB" id="A0A327Y6F2"/>
<dbReference type="InterPro" id="IPR003675">
    <property type="entry name" value="Rce1/LyrA-like_dom"/>
</dbReference>
<feature type="domain" description="CAAX prenyl protease 2/Lysostaphin resistance protein A-like" evidence="2">
    <location>
        <begin position="146"/>
        <end position="241"/>
    </location>
</feature>
<feature type="transmembrane region" description="Helical" evidence="1">
    <location>
        <begin position="107"/>
        <end position="125"/>
    </location>
</feature>
<reference evidence="3 4" key="1">
    <citation type="submission" date="2018-06" db="EMBL/GenBank/DDBJ databases">
        <title>Genomic Encyclopedia of Archaeal and Bacterial Type Strains, Phase II (KMG-II): from individual species to whole genera.</title>
        <authorList>
            <person name="Goeker M."/>
        </authorList>
    </citation>
    <scope>NUCLEOTIDE SEQUENCE [LARGE SCALE GENOMIC DNA]</scope>
    <source>
        <strain evidence="3 4">DSM 22011</strain>
    </source>
</reference>
<proteinExistence type="predicted"/>
<evidence type="ECO:0000313" key="4">
    <source>
        <dbReference type="Proteomes" id="UP000249165"/>
    </source>
</evidence>
<keyword evidence="4" id="KW-1185">Reference proteome</keyword>
<dbReference type="PANTHER" id="PTHR36435:SF1">
    <property type="entry name" value="CAAX AMINO TERMINAL PROTEASE FAMILY PROTEIN"/>
    <property type="match status" value="1"/>
</dbReference>
<sequence length="295" mass="30513">MSYAPFKQLTDAAVRPELSRLALGLGVVVALTFGLGQAIMAVARLLLGPDRFDALLGAMQRGDTAIGVYALLLGAGAMGLAVLLAARLVHGRAARSLLGPLPLALRQFARVVVALAALQAVIFLAPPWSMAMDMLPAMAPGRWVALLPLTLLALGVQTGSEELLFRGYLQSQLGARIAAPAVWLVVPSGLFALGHWAPGIYGENAVFVVFWAFLFGLAAADLTARSGTLGPALALHLLNNLSAVAIAAPQGPMTGLALYVLPLDVADAGAVRAALPVDLGVLGLSWLAARLALRV</sequence>
<dbReference type="EMBL" id="QLMG01000019">
    <property type="protein sequence ID" value="RAK16643.1"/>
    <property type="molecule type" value="Genomic_DNA"/>
</dbReference>
<protein>
    <recommendedName>
        <fullName evidence="2">CAAX prenyl protease 2/Lysostaphin resistance protein A-like domain-containing protein</fullName>
    </recommendedName>
</protein>
<feature type="transmembrane region" description="Helical" evidence="1">
    <location>
        <begin position="21"/>
        <end position="46"/>
    </location>
</feature>
<evidence type="ECO:0000313" key="3">
    <source>
        <dbReference type="EMBL" id="RAK16643.1"/>
    </source>
</evidence>